<dbReference type="SUPFAM" id="SSF54695">
    <property type="entry name" value="POZ domain"/>
    <property type="match status" value="1"/>
</dbReference>
<accession>A0A9P4M790</accession>
<protein>
    <recommendedName>
        <fullName evidence="2">BTB domain-containing protein</fullName>
    </recommendedName>
</protein>
<comment type="caution">
    <text evidence="3">The sequence shown here is derived from an EMBL/GenBank/DDBJ whole genome shotgun (WGS) entry which is preliminary data.</text>
</comment>
<dbReference type="InterPro" id="IPR000210">
    <property type="entry name" value="BTB/POZ_dom"/>
</dbReference>
<evidence type="ECO:0000313" key="4">
    <source>
        <dbReference type="Proteomes" id="UP000799772"/>
    </source>
</evidence>
<feature type="domain" description="BTB" evidence="2">
    <location>
        <begin position="18"/>
        <end position="86"/>
    </location>
</feature>
<dbReference type="SMART" id="SM00225">
    <property type="entry name" value="BTB"/>
    <property type="match status" value="1"/>
</dbReference>
<dbReference type="Gene3D" id="3.30.710.10">
    <property type="entry name" value="Potassium Channel Kv1.1, Chain A"/>
    <property type="match status" value="1"/>
</dbReference>
<evidence type="ECO:0000259" key="2">
    <source>
        <dbReference type="PROSITE" id="PS50097"/>
    </source>
</evidence>
<dbReference type="PANTHER" id="PTHR47843:SF2">
    <property type="entry name" value="BTB DOMAIN-CONTAINING PROTEIN"/>
    <property type="match status" value="1"/>
</dbReference>
<dbReference type="AlphaFoldDB" id="A0A9P4M790"/>
<organism evidence="3 4">
    <name type="scientific">Rhizodiscina lignyota</name>
    <dbReference type="NCBI Taxonomy" id="1504668"/>
    <lineage>
        <taxon>Eukaryota</taxon>
        <taxon>Fungi</taxon>
        <taxon>Dikarya</taxon>
        <taxon>Ascomycota</taxon>
        <taxon>Pezizomycotina</taxon>
        <taxon>Dothideomycetes</taxon>
        <taxon>Pleosporomycetidae</taxon>
        <taxon>Aulographales</taxon>
        <taxon>Rhizodiscinaceae</taxon>
        <taxon>Rhizodiscina</taxon>
    </lineage>
</organism>
<dbReference type="EMBL" id="ML978128">
    <property type="protein sequence ID" value="KAF2097107.1"/>
    <property type="molecule type" value="Genomic_DNA"/>
</dbReference>
<evidence type="ECO:0000313" key="3">
    <source>
        <dbReference type="EMBL" id="KAF2097107.1"/>
    </source>
</evidence>
<dbReference type="CDD" id="cd18186">
    <property type="entry name" value="BTB_POZ_ZBTB_KLHL-like"/>
    <property type="match status" value="1"/>
</dbReference>
<dbReference type="InterPro" id="IPR011333">
    <property type="entry name" value="SKP1/BTB/POZ_sf"/>
</dbReference>
<dbReference type="PROSITE" id="PS50097">
    <property type="entry name" value="BTB"/>
    <property type="match status" value="1"/>
</dbReference>
<dbReference type="Pfam" id="PF00651">
    <property type="entry name" value="BTB"/>
    <property type="match status" value="1"/>
</dbReference>
<dbReference type="PANTHER" id="PTHR47843">
    <property type="entry name" value="BTB DOMAIN-CONTAINING PROTEIN-RELATED"/>
    <property type="match status" value="1"/>
</dbReference>
<dbReference type="Proteomes" id="UP000799772">
    <property type="component" value="Unassembled WGS sequence"/>
</dbReference>
<feature type="compositionally biased region" description="Basic and acidic residues" evidence="1">
    <location>
        <begin position="248"/>
        <end position="260"/>
    </location>
</feature>
<feature type="compositionally biased region" description="Acidic residues" evidence="1">
    <location>
        <begin position="233"/>
        <end position="247"/>
    </location>
</feature>
<feature type="region of interest" description="Disordered" evidence="1">
    <location>
        <begin position="218"/>
        <end position="260"/>
    </location>
</feature>
<evidence type="ECO:0000256" key="1">
    <source>
        <dbReference type="SAM" id="MobiDB-lite"/>
    </source>
</evidence>
<dbReference type="OrthoDB" id="1022638at2759"/>
<reference evidence="3" key="1">
    <citation type="journal article" date="2020" name="Stud. Mycol.">
        <title>101 Dothideomycetes genomes: a test case for predicting lifestyles and emergence of pathogens.</title>
        <authorList>
            <person name="Haridas S."/>
            <person name="Albert R."/>
            <person name="Binder M."/>
            <person name="Bloem J."/>
            <person name="Labutti K."/>
            <person name="Salamov A."/>
            <person name="Andreopoulos B."/>
            <person name="Baker S."/>
            <person name="Barry K."/>
            <person name="Bills G."/>
            <person name="Bluhm B."/>
            <person name="Cannon C."/>
            <person name="Castanera R."/>
            <person name="Culley D."/>
            <person name="Daum C."/>
            <person name="Ezra D."/>
            <person name="Gonzalez J."/>
            <person name="Henrissat B."/>
            <person name="Kuo A."/>
            <person name="Liang C."/>
            <person name="Lipzen A."/>
            <person name="Lutzoni F."/>
            <person name="Magnuson J."/>
            <person name="Mondo S."/>
            <person name="Nolan M."/>
            <person name="Ohm R."/>
            <person name="Pangilinan J."/>
            <person name="Park H.-J."/>
            <person name="Ramirez L."/>
            <person name="Alfaro M."/>
            <person name="Sun H."/>
            <person name="Tritt A."/>
            <person name="Yoshinaga Y."/>
            <person name="Zwiers L.-H."/>
            <person name="Turgeon B."/>
            <person name="Goodwin S."/>
            <person name="Spatafora J."/>
            <person name="Crous P."/>
            <person name="Grigoriev I."/>
        </authorList>
    </citation>
    <scope>NUCLEOTIDE SEQUENCE</scope>
    <source>
        <strain evidence="3">CBS 133067</strain>
    </source>
</reference>
<proteinExistence type="predicted"/>
<name>A0A9P4M790_9PEZI</name>
<gene>
    <name evidence="3" type="ORF">NA57DRAFT_77362</name>
</gene>
<sequence length="260" mass="29519">MAMERERPLHELLSRSMVDIYVGSENTHWILHEKLLCARSKYFAKIFYTGSEANSKSKTFGLPDDEDEPFRMFVGWLYSAAIPAPEEEKDLANLFDLYLMGEKWQITGLVRDVLDTVRAFYRHTQTFPGLRRVQYIYANTDADSPMRQLLVGSVARMLALGDGIPAHWDKALRKNGQLAVDIILGMQAWKLDPESVPDPREEMLAKEVEKVQLVEKAEQKLGEQAESSTEQVPQEDGEMAQEAEMTDGDGHTLVDSAEDH</sequence>
<keyword evidence="4" id="KW-1185">Reference proteome</keyword>